<dbReference type="GO" id="GO:0016747">
    <property type="term" value="F:acyltransferase activity, transferring groups other than amino-acyl groups"/>
    <property type="evidence" value="ECO:0007669"/>
    <property type="project" value="InterPro"/>
</dbReference>
<keyword evidence="1" id="KW-0472">Membrane</keyword>
<dbReference type="Pfam" id="PF01757">
    <property type="entry name" value="Acyl_transf_3"/>
    <property type="match status" value="1"/>
</dbReference>
<gene>
    <name evidence="3" type="ORF">CFN16_19520</name>
</gene>
<feature type="transmembrane region" description="Helical" evidence="1">
    <location>
        <begin position="146"/>
        <end position="163"/>
    </location>
</feature>
<dbReference type="PANTHER" id="PTHR23028:SF53">
    <property type="entry name" value="ACYL_TRANSF_3 DOMAIN-CONTAINING PROTEIN"/>
    <property type="match status" value="1"/>
</dbReference>
<dbReference type="AlphaFoldDB" id="A0A345V0I3"/>
<feature type="transmembrane region" description="Helical" evidence="1">
    <location>
        <begin position="333"/>
        <end position="353"/>
    </location>
</feature>
<evidence type="ECO:0000313" key="4">
    <source>
        <dbReference type="Proteomes" id="UP000254535"/>
    </source>
</evidence>
<accession>A0A345V0I3</accession>
<dbReference type="GO" id="GO:0000271">
    <property type="term" value="P:polysaccharide biosynthetic process"/>
    <property type="evidence" value="ECO:0007669"/>
    <property type="project" value="TreeGrafter"/>
</dbReference>
<protein>
    <submittedName>
        <fullName evidence="3">Acyltransferase</fullName>
    </submittedName>
</protein>
<dbReference type="Proteomes" id="UP000254535">
    <property type="component" value="Chromosome"/>
</dbReference>
<feature type="transmembrane region" description="Helical" evidence="1">
    <location>
        <begin position="301"/>
        <end position="321"/>
    </location>
</feature>
<proteinExistence type="predicted"/>
<feature type="transmembrane region" description="Helical" evidence="1">
    <location>
        <begin position="88"/>
        <end position="106"/>
    </location>
</feature>
<keyword evidence="1" id="KW-0812">Transmembrane</keyword>
<evidence type="ECO:0000256" key="1">
    <source>
        <dbReference type="SAM" id="Phobius"/>
    </source>
</evidence>
<sequence>MNTTVADSNRSFGLDVCRTLACLLVVFGHMLGHSLPSPILSNFAFLAIFGVDLFFCLSGFLIGRILLKEAANWNVSRASGLTNFWYRRWMRTLPLYVFFFFVSLKFDWQGATTFSEQFRYLFFAQNFAWPMTDFYRLSWSLAVEEWFYYTFPLLILLVIGFGAGVKRAAMVTIVVFMVVPFLARIGLPIESVRYDDARYVVLYRLDAIGFGVLAAYIYTWHKGMFERIAKHWYIPLAVVIGIIVSTKMGVPWLLNGKVLQSLFFTCSAIFFAALIPAFFSLRPYRWGWVNRFVNFTSLVSYSIYLGHIFAFTMVIAVLNRFGLHEAVYNNPWIVYPIFTICVYLLAYSTYRLIEKPFLKLRDIDGASLGKFFKSLQRLGTGK</sequence>
<dbReference type="PANTHER" id="PTHR23028">
    <property type="entry name" value="ACETYLTRANSFERASE"/>
    <property type="match status" value="1"/>
</dbReference>
<feature type="transmembrane region" description="Helical" evidence="1">
    <location>
        <begin position="232"/>
        <end position="254"/>
    </location>
</feature>
<organism evidence="3 4">
    <name type="scientific">Pseudomonas fluorescens</name>
    <dbReference type="NCBI Taxonomy" id="294"/>
    <lineage>
        <taxon>Bacteria</taxon>
        <taxon>Pseudomonadati</taxon>
        <taxon>Pseudomonadota</taxon>
        <taxon>Gammaproteobacteria</taxon>
        <taxon>Pseudomonadales</taxon>
        <taxon>Pseudomonadaceae</taxon>
        <taxon>Pseudomonas</taxon>
    </lineage>
</organism>
<keyword evidence="1" id="KW-1133">Transmembrane helix</keyword>
<feature type="transmembrane region" description="Helical" evidence="1">
    <location>
        <begin position="43"/>
        <end position="67"/>
    </location>
</feature>
<keyword evidence="3" id="KW-0012">Acyltransferase</keyword>
<dbReference type="GO" id="GO:0016020">
    <property type="term" value="C:membrane"/>
    <property type="evidence" value="ECO:0007669"/>
    <property type="project" value="TreeGrafter"/>
</dbReference>
<dbReference type="RefSeq" id="WP_115078784.1">
    <property type="nucleotide sequence ID" value="NZ_CP022313.1"/>
</dbReference>
<reference evidence="3 4" key="1">
    <citation type="submission" date="2017-07" db="EMBL/GenBank/DDBJ databases">
        <title>Genome sequence of Pseudomonas NEP1.</title>
        <authorList>
            <person name="Nascimento F.X."/>
        </authorList>
    </citation>
    <scope>NUCLEOTIDE SEQUENCE [LARGE SCALE GENOMIC DNA]</scope>
    <source>
        <strain evidence="3 4">NEP1</strain>
    </source>
</reference>
<dbReference type="InterPro" id="IPR050879">
    <property type="entry name" value="Acyltransferase_3"/>
</dbReference>
<feature type="transmembrane region" description="Helical" evidence="1">
    <location>
        <begin position="12"/>
        <end position="31"/>
    </location>
</feature>
<dbReference type="InterPro" id="IPR002656">
    <property type="entry name" value="Acyl_transf_3_dom"/>
</dbReference>
<feature type="transmembrane region" description="Helical" evidence="1">
    <location>
        <begin position="170"/>
        <end position="189"/>
    </location>
</feature>
<feature type="transmembrane region" description="Helical" evidence="1">
    <location>
        <begin position="201"/>
        <end position="220"/>
    </location>
</feature>
<keyword evidence="3" id="KW-0808">Transferase</keyword>
<name>A0A345V0I3_PSEFL</name>
<feature type="domain" description="Acyltransferase 3" evidence="2">
    <location>
        <begin position="13"/>
        <end position="350"/>
    </location>
</feature>
<feature type="transmembrane region" description="Helical" evidence="1">
    <location>
        <begin position="260"/>
        <end position="281"/>
    </location>
</feature>
<evidence type="ECO:0000259" key="2">
    <source>
        <dbReference type="Pfam" id="PF01757"/>
    </source>
</evidence>
<dbReference type="EMBL" id="CP022313">
    <property type="protein sequence ID" value="AXJ06235.1"/>
    <property type="molecule type" value="Genomic_DNA"/>
</dbReference>
<evidence type="ECO:0000313" key="3">
    <source>
        <dbReference type="EMBL" id="AXJ06235.1"/>
    </source>
</evidence>